<evidence type="ECO:0000256" key="2">
    <source>
        <dbReference type="ARBA" id="ARBA00022729"/>
    </source>
</evidence>
<name>A0A0C9VJH6_SPHS4</name>
<keyword evidence="5" id="KW-1185">Reference proteome</keyword>
<dbReference type="EMBL" id="KN837168">
    <property type="protein sequence ID" value="KIJ37516.1"/>
    <property type="molecule type" value="Genomic_DNA"/>
</dbReference>
<reference evidence="4 5" key="1">
    <citation type="submission" date="2014-06" db="EMBL/GenBank/DDBJ databases">
        <title>Evolutionary Origins and Diversification of the Mycorrhizal Mutualists.</title>
        <authorList>
            <consortium name="DOE Joint Genome Institute"/>
            <consortium name="Mycorrhizal Genomics Consortium"/>
            <person name="Kohler A."/>
            <person name="Kuo A."/>
            <person name="Nagy L.G."/>
            <person name="Floudas D."/>
            <person name="Copeland A."/>
            <person name="Barry K.W."/>
            <person name="Cichocki N."/>
            <person name="Veneault-Fourrey C."/>
            <person name="LaButti K."/>
            <person name="Lindquist E.A."/>
            <person name="Lipzen A."/>
            <person name="Lundell T."/>
            <person name="Morin E."/>
            <person name="Murat C."/>
            <person name="Riley R."/>
            <person name="Ohm R."/>
            <person name="Sun H."/>
            <person name="Tunlid A."/>
            <person name="Henrissat B."/>
            <person name="Grigoriev I.V."/>
            <person name="Hibbett D.S."/>
            <person name="Martin F."/>
        </authorList>
    </citation>
    <scope>NUCLEOTIDE SEQUENCE [LARGE SCALE GENOMIC DNA]</scope>
    <source>
        <strain evidence="4 5">SS14</strain>
    </source>
</reference>
<dbReference type="InterPro" id="IPR021884">
    <property type="entry name" value="Ice-bd_prot"/>
</dbReference>
<evidence type="ECO:0000256" key="3">
    <source>
        <dbReference type="SAM" id="SignalP"/>
    </source>
</evidence>
<organism evidence="4 5">
    <name type="scientific">Sphaerobolus stellatus (strain SS14)</name>
    <dbReference type="NCBI Taxonomy" id="990650"/>
    <lineage>
        <taxon>Eukaryota</taxon>
        <taxon>Fungi</taxon>
        <taxon>Dikarya</taxon>
        <taxon>Basidiomycota</taxon>
        <taxon>Agaricomycotina</taxon>
        <taxon>Agaricomycetes</taxon>
        <taxon>Phallomycetidae</taxon>
        <taxon>Geastrales</taxon>
        <taxon>Sphaerobolaceae</taxon>
        <taxon>Sphaerobolus</taxon>
    </lineage>
</organism>
<comment type="similarity">
    <text evidence="1">Belongs to the ice-binding protein family.</text>
</comment>
<dbReference type="Pfam" id="PF11999">
    <property type="entry name" value="Ice_binding"/>
    <property type="match status" value="1"/>
</dbReference>
<evidence type="ECO:0000313" key="4">
    <source>
        <dbReference type="EMBL" id="KIJ37516.1"/>
    </source>
</evidence>
<dbReference type="Proteomes" id="UP000054279">
    <property type="component" value="Unassembled WGS sequence"/>
</dbReference>
<evidence type="ECO:0000313" key="5">
    <source>
        <dbReference type="Proteomes" id="UP000054279"/>
    </source>
</evidence>
<accession>A0A0C9VJH6</accession>
<dbReference type="OrthoDB" id="10264374at2759"/>
<proteinExistence type="inferred from homology"/>
<sequence>MFAIKAFIALSSIAATNVVFALGPPAIVLGTSGNFVVLAKTGIATVPNSVITGDIGVSPISATAITGFSLTRDPSGTFATSTQVVGRVFAADLTTPTPSNLGNAVLAMQAAFTDGNTRRTNAVINVGAG</sequence>
<evidence type="ECO:0000256" key="1">
    <source>
        <dbReference type="ARBA" id="ARBA00005445"/>
    </source>
</evidence>
<dbReference type="AlphaFoldDB" id="A0A0C9VJH6"/>
<feature type="chain" id="PRO_5002204710" evidence="3">
    <location>
        <begin position="22"/>
        <end position="129"/>
    </location>
</feature>
<gene>
    <name evidence="4" type="ORF">M422DRAFT_259875</name>
</gene>
<keyword evidence="2 3" id="KW-0732">Signal</keyword>
<feature type="signal peptide" evidence="3">
    <location>
        <begin position="1"/>
        <end position="21"/>
    </location>
</feature>
<dbReference type="HOGENOM" id="CLU_1830064_0_0_1"/>
<protein>
    <submittedName>
        <fullName evidence="4">Unplaced genomic scaffold SPHSTscaffold_93, whole genome shotgun sequence</fullName>
    </submittedName>
</protein>